<proteinExistence type="predicted"/>
<sequence length="179" mass="19605">MNAVKTLTKSGVMLVALLTMLLLPALAQENPKLSDPEVAHVAVVANQIDIGYAEIALKKSKNQDILKFAETMTNDHTAVIGQASDLAKKLGVTPMENAVSKQLLADAEKTKKELRSKSRKDFDKAYIDNEVAYHKAVIAAVKNLLIPETENAELKALLEKVLPALETHLEHAEMVQKKI</sequence>
<feature type="signal peptide" evidence="1">
    <location>
        <begin position="1"/>
        <end position="27"/>
    </location>
</feature>
<dbReference type="Proteomes" id="UP001172082">
    <property type="component" value="Unassembled WGS sequence"/>
</dbReference>
<dbReference type="InterPro" id="IPR012347">
    <property type="entry name" value="Ferritin-like"/>
</dbReference>
<reference evidence="3" key="1">
    <citation type="submission" date="2023-06" db="EMBL/GenBank/DDBJ databases">
        <title>Genomic of Parafulvivirga corallium.</title>
        <authorList>
            <person name="Wang G."/>
        </authorList>
    </citation>
    <scope>NUCLEOTIDE SEQUENCE</scope>
    <source>
        <strain evidence="3">BMA10</strain>
    </source>
</reference>
<dbReference type="RefSeq" id="WP_346754159.1">
    <property type="nucleotide sequence ID" value="NZ_JAUJEA010000010.1"/>
</dbReference>
<evidence type="ECO:0000313" key="4">
    <source>
        <dbReference type="Proteomes" id="UP001172082"/>
    </source>
</evidence>
<dbReference type="PANTHER" id="PTHR38593:SF1">
    <property type="entry name" value="BLR2558 PROTEIN"/>
    <property type="match status" value="1"/>
</dbReference>
<dbReference type="PANTHER" id="PTHR38593">
    <property type="entry name" value="BLR2558 PROTEIN"/>
    <property type="match status" value="1"/>
</dbReference>
<evidence type="ECO:0000259" key="2">
    <source>
        <dbReference type="Pfam" id="PF13628"/>
    </source>
</evidence>
<feature type="chain" id="PRO_5045998549" evidence="1">
    <location>
        <begin position="28"/>
        <end position="179"/>
    </location>
</feature>
<gene>
    <name evidence="3" type="ORF">QQ008_22270</name>
</gene>
<keyword evidence="4" id="KW-1185">Reference proteome</keyword>
<dbReference type="Gene3D" id="1.20.1260.10">
    <property type="match status" value="1"/>
</dbReference>
<feature type="domain" description="DUF4142" evidence="2">
    <location>
        <begin position="34"/>
        <end position="174"/>
    </location>
</feature>
<accession>A0ABT8KXI8</accession>
<evidence type="ECO:0000313" key="3">
    <source>
        <dbReference type="EMBL" id="MDN5204135.1"/>
    </source>
</evidence>
<organism evidence="3 4">
    <name type="scientific">Splendidivirga corallicola</name>
    <dbReference type="NCBI Taxonomy" id="3051826"/>
    <lineage>
        <taxon>Bacteria</taxon>
        <taxon>Pseudomonadati</taxon>
        <taxon>Bacteroidota</taxon>
        <taxon>Cytophagia</taxon>
        <taxon>Cytophagales</taxon>
        <taxon>Splendidivirgaceae</taxon>
        <taxon>Splendidivirga</taxon>
    </lineage>
</organism>
<dbReference type="EMBL" id="JAUJEA010000010">
    <property type="protein sequence ID" value="MDN5204135.1"/>
    <property type="molecule type" value="Genomic_DNA"/>
</dbReference>
<name>A0ABT8KXI8_9BACT</name>
<evidence type="ECO:0000256" key="1">
    <source>
        <dbReference type="SAM" id="SignalP"/>
    </source>
</evidence>
<protein>
    <submittedName>
        <fullName evidence="3">DUF4142 domain-containing protein</fullName>
    </submittedName>
</protein>
<dbReference type="Pfam" id="PF13628">
    <property type="entry name" value="DUF4142"/>
    <property type="match status" value="1"/>
</dbReference>
<comment type="caution">
    <text evidence="3">The sequence shown here is derived from an EMBL/GenBank/DDBJ whole genome shotgun (WGS) entry which is preliminary data.</text>
</comment>
<dbReference type="InterPro" id="IPR025419">
    <property type="entry name" value="DUF4142"/>
</dbReference>
<keyword evidence="1" id="KW-0732">Signal</keyword>